<dbReference type="OrthoDB" id="9782993at2"/>
<dbReference type="Gene3D" id="2.10.260.10">
    <property type="match status" value="1"/>
</dbReference>
<dbReference type="Pfam" id="PF15714">
    <property type="entry name" value="SpoVT_C"/>
    <property type="match status" value="1"/>
</dbReference>
<keyword evidence="4 7" id="KW-0238">DNA-binding</keyword>
<accession>A0A4R1M7G1</accession>
<evidence type="ECO:0000256" key="3">
    <source>
        <dbReference type="ARBA" id="ARBA00023015"/>
    </source>
</evidence>
<evidence type="ECO:0000313" key="9">
    <source>
        <dbReference type="EMBL" id="TCK87865.1"/>
    </source>
</evidence>
<feature type="domain" description="SpoVT-AbrB" evidence="8">
    <location>
        <begin position="5"/>
        <end position="51"/>
    </location>
</feature>
<reference evidence="9 10" key="1">
    <citation type="submission" date="2019-03" db="EMBL/GenBank/DDBJ databases">
        <title>Genomic Encyclopedia of Type Strains, Phase IV (KMG-IV): sequencing the most valuable type-strain genomes for metagenomic binning, comparative biology and taxonomic classification.</title>
        <authorList>
            <person name="Goeker M."/>
        </authorList>
    </citation>
    <scope>NUCLEOTIDE SEQUENCE [LARGE SCALE GENOMIC DNA]</scope>
    <source>
        <strain evidence="9 10">DSM 24176</strain>
    </source>
</reference>
<gene>
    <name evidence="9" type="ORF">EDC19_2706</name>
</gene>
<evidence type="ECO:0000256" key="7">
    <source>
        <dbReference type="PROSITE-ProRule" id="PRU01076"/>
    </source>
</evidence>
<dbReference type="NCBIfam" id="TIGR01439">
    <property type="entry name" value="lp_hng_hel_AbrB"/>
    <property type="match status" value="1"/>
</dbReference>
<keyword evidence="3" id="KW-0805">Transcription regulation</keyword>
<evidence type="ECO:0000313" key="10">
    <source>
        <dbReference type="Proteomes" id="UP000294545"/>
    </source>
</evidence>
<evidence type="ECO:0000256" key="4">
    <source>
        <dbReference type="ARBA" id="ARBA00023125"/>
    </source>
</evidence>
<dbReference type="InterPro" id="IPR037914">
    <property type="entry name" value="SpoVT-AbrB_sf"/>
</dbReference>
<evidence type="ECO:0000256" key="1">
    <source>
        <dbReference type="ARBA" id="ARBA00022491"/>
    </source>
</evidence>
<dbReference type="InterPro" id="IPR014213">
    <property type="entry name" value="SpoVT"/>
</dbReference>
<proteinExistence type="predicted"/>
<evidence type="ECO:0000256" key="2">
    <source>
        <dbReference type="ARBA" id="ARBA00022969"/>
    </source>
</evidence>
<evidence type="ECO:0000256" key="5">
    <source>
        <dbReference type="ARBA" id="ARBA00023159"/>
    </source>
</evidence>
<dbReference type="RefSeq" id="WP_132283362.1">
    <property type="nucleotide sequence ID" value="NZ_SMGQ01000018.1"/>
</dbReference>
<comment type="caution">
    <text evidence="9">The sequence shown here is derived from an EMBL/GenBank/DDBJ whole genome shotgun (WGS) entry which is preliminary data.</text>
</comment>
<dbReference type="Gene3D" id="3.30.450.40">
    <property type="match status" value="1"/>
</dbReference>
<dbReference type="PANTHER" id="PTHR36432:SF1">
    <property type="entry name" value="STAGE V SPORULATION PROTEIN T"/>
    <property type="match status" value="1"/>
</dbReference>
<keyword evidence="2" id="KW-0749">Sporulation</keyword>
<dbReference type="InterPro" id="IPR029016">
    <property type="entry name" value="GAF-like_dom_sf"/>
</dbReference>
<dbReference type="FunFam" id="2.10.260.10:FF:000001">
    <property type="entry name" value="Stage V sporulation protein T"/>
    <property type="match status" value="1"/>
</dbReference>
<evidence type="ECO:0000256" key="6">
    <source>
        <dbReference type="ARBA" id="ARBA00023163"/>
    </source>
</evidence>
<evidence type="ECO:0000259" key="8">
    <source>
        <dbReference type="PROSITE" id="PS51740"/>
    </source>
</evidence>
<name>A0A4R1M7G1_9FIRM</name>
<keyword evidence="6" id="KW-0804">Transcription</keyword>
<organism evidence="9 10">
    <name type="scientific">Natranaerovirga hydrolytica</name>
    <dbReference type="NCBI Taxonomy" id="680378"/>
    <lineage>
        <taxon>Bacteria</taxon>
        <taxon>Bacillati</taxon>
        <taxon>Bacillota</taxon>
        <taxon>Clostridia</taxon>
        <taxon>Lachnospirales</taxon>
        <taxon>Natranaerovirgaceae</taxon>
        <taxon>Natranaerovirga</taxon>
    </lineage>
</organism>
<dbReference type="Proteomes" id="UP000294545">
    <property type="component" value="Unassembled WGS sequence"/>
</dbReference>
<dbReference type="PIRSF" id="PIRSF026579">
    <property type="entry name" value="Spore_V_T"/>
    <property type="match status" value="1"/>
</dbReference>
<dbReference type="PANTHER" id="PTHR36432">
    <property type="match status" value="1"/>
</dbReference>
<dbReference type="SUPFAM" id="SSF89447">
    <property type="entry name" value="AbrB/MazE/MraZ-like"/>
    <property type="match status" value="1"/>
</dbReference>
<protein>
    <submittedName>
        <fullName evidence="9">AbrB family transcriptional regulator (Stage V sporulation protein T)</fullName>
    </submittedName>
</protein>
<dbReference type="InterPro" id="IPR007159">
    <property type="entry name" value="SpoVT-AbrB_dom"/>
</dbReference>
<dbReference type="SMART" id="SM00966">
    <property type="entry name" value="SpoVT_AbrB"/>
    <property type="match status" value="1"/>
</dbReference>
<dbReference type="GO" id="GO:0042802">
    <property type="term" value="F:identical protein binding"/>
    <property type="evidence" value="ECO:0007669"/>
    <property type="project" value="UniProtKB-ARBA"/>
</dbReference>
<dbReference type="GO" id="GO:0003677">
    <property type="term" value="F:DNA binding"/>
    <property type="evidence" value="ECO:0007669"/>
    <property type="project" value="UniProtKB-UniRule"/>
</dbReference>
<keyword evidence="10" id="KW-1185">Reference proteome</keyword>
<dbReference type="AlphaFoldDB" id="A0A4R1M7G1"/>
<dbReference type="InterPro" id="IPR052731">
    <property type="entry name" value="B_subtilis_Trans_State_Reg"/>
</dbReference>
<dbReference type="GO" id="GO:0030435">
    <property type="term" value="P:sporulation resulting in formation of a cellular spore"/>
    <property type="evidence" value="ECO:0007669"/>
    <property type="project" value="UniProtKB-KW"/>
</dbReference>
<dbReference type="EMBL" id="SMGQ01000018">
    <property type="protein sequence ID" value="TCK87865.1"/>
    <property type="molecule type" value="Genomic_DNA"/>
</dbReference>
<dbReference type="NCBIfam" id="TIGR02851">
    <property type="entry name" value="spore_V_T"/>
    <property type="match status" value="1"/>
</dbReference>
<keyword evidence="1" id="KW-0678">Repressor</keyword>
<dbReference type="Pfam" id="PF04014">
    <property type="entry name" value="MazE_antitoxin"/>
    <property type="match status" value="1"/>
</dbReference>
<keyword evidence="5" id="KW-0010">Activator</keyword>
<sequence length="182" mass="20216">MKATGIVRRIDDLGRVVIPKEIRRTLRIREGDPLEIFTDKDGEIVLKKYSPIGELSAFAKQYAESLAQTTGHIICISDKDQIIAVSGGGKKDLYQKHISKELENTISERENIIATKDEKSFVNITDQDNDEYTSEVITPIISEGDAIGAVVFLNKDPKIKMGDTEQKLAFSAAGFLGKQMEQ</sequence>
<dbReference type="PROSITE" id="PS51740">
    <property type="entry name" value="SPOVT_ABRB"/>
    <property type="match status" value="1"/>
</dbReference>